<protein>
    <recommendedName>
        <fullName evidence="4">Apple domain-containing protein</fullName>
    </recommendedName>
</protein>
<dbReference type="PROSITE" id="PS50948">
    <property type="entry name" value="PAN"/>
    <property type="match status" value="1"/>
</dbReference>
<dbReference type="Gene3D" id="3.50.4.10">
    <property type="entry name" value="Hepatocyte Growth Factor"/>
    <property type="match status" value="2"/>
</dbReference>
<dbReference type="RefSeq" id="XP_007693227.1">
    <property type="nucleotide sequence ID" value="XM_007695037.1"/>
</dbReference>
<gene>
    <name evidence="5" type="ORF">COCMIDRAFT_44479</name>
</gene>
<dbReference type="Pfam" id="PF14295">
    <property type="entry name" value="PAN_4"/>
    <property type="match status" value="2"/>
</dbReference>
<dbReference type="InterPro" id="IPR003609">
    <property type="entry name" value="Pan_app"/>
</dbReference>
<organism evidence="5 6">
    <name type="scientific">Bipolaris oryzae ATCC 44560</name>
    <dbReference type="NCBI Taxonomy" id="930090"/>
    <lineage>
        <taxon>Eukaryota</taxon>
        <taxon>Fungi</taxon>
        <taxon>Dikarya</taxon>
        <taxon>Ascomycota</taxon>
        <taxon>Pezizomycotina</taxon>
        <taxon>Dothideomycetes</taxon>
        <taxon>Pleosporomycetidae</taxon>
        <taxon>Pleosporales</taxon>
        <taxon>Pleosporineae</taxon>
        <taxon>Pleosporaceae</taxon>
        <taxon>Bipolaris</taxon>
    </lineage>
</organism>
<dbReference type="HOGENOM" id="CLU_1227320_0_0_1"/>
<reference evidence="5 6" key="1">
    <citation type="journal article" date="2013" name="PLoS Genet.">
        <title>Comparative genome structure, secondary metabolite, and effector coding capacity across Cochliobolus pathogens.</title>
        <authorList>
            <person name="Condon B.J."/>
            <person name="Leng Y."/>
            <person name="Wu D."/>
            <person name="Bushley K.E."/>
            <person name="Ohm R.A."/>
            <person name="Otillar R."/>
            <person name="Martin J."/>
            <person name="Schackwitz W."/>
            <person name="Grimwood J."/>
            <person name="MohdZainudin N."/>
            <person name="Xue C."/>
            <person name="Wang R."/>
            <person name="Manning V.A."/>
            <person name="Dhillon B."/>
            <person name="Tu Z.J."/>
            <person name="Steffenson B.J."/>
            <person name="Salamov A."/>
            <person name="Sun H."/>
            <person name="Lowry S."/>
            <person name="LaButti K."/>
            <person name="Han J."/>
            <person name="Copeland A."/>
            <person name="Lindquist E."/>
            <person name="Barry K."/>
            <person name="Schmutz J."/>
            <person name="Baker S.E."/>
            <person name="Ciuffetti L.M."/>
            <person name="Grigoriev I.V."/>
            <person name="Zhong S."/>
            <person name="Turgeon B.G."/>
        </authorList>
    </citation>
    <scope>NUCLEOTIDE SEQUENCE [LARGE SCALE GENOMIC DNA]</scope>
    <source>
        <strain evidence="5 6">ATCC 44560</strain>
    </source>
</reference>
<feature type="signal peptide" evidence="3">
    <location>
        <begin position="1"/>
        <end position="17"/>
    </location>
</feature>
<proteinExistence type="predicted"/>
<feature type="non-terminal residue" evidence="5">
    <location>
        <position position="226"/>
    </location>
</feature>
<feature type="domain" description="Apple" evidence="4">
    <location>
        <begin position="137"/>
        <end position="222"/>
    </location>
</feature>
<dbReference type="OrthoDB" id="3788364at2759"/>
<dbReference type="PANTHER" id="PTHR33946:SF4">
    <property type="entry name" value="COAGULATION FACTOR XI"/>
    <property type="match status" value="1"/>
</dbReference>
<dbReference type="Proteomes" id="UP000054032">
    <property type="component" value="Unassembled WGS sequence"/>
</dbReference>
<keyword evidence="1" id="KW-0677">Repeat</keyword>
<dbReference type="GeneID" id="19124239"/>
<dbReference type="AlphaFoldDB" id="W6Z9A5"/>
<dbReference type="GO" id="GO:0005576">
    <property type="term" value="C:extracellular region"/>
    <property type="evidence" value="ECO:0007669"/>
    <property type="project" value="InterPro"/>
</dbReference>
<dbReference type="InterPro" id="IPR000177">
    <property type="entry name" value="Apple"/>
</dbReference>
<evidence type="ECO:0000313" key="6">
    <source>
        <dbReference type="Proteomes" id="UP000054032"/>
    </source>
</evidence>
<keyword evidence="3" id="KW-0732">Signal</keyword>
<dbReference type="EMBL" id="KI964181">
    <property type="protein sequence ID" value="EUC40266.1"/>
    <property type="molecule type" value="Genomic_DNA"/>
</dbReference>
<evidence type="ECO:0000256" key="1">
    <source>
        <dbReference type="ARBA" id="ARBA00022737"/>
    </source>
</evidence>
<accession>W6Z9A5</accession>
<feature type="chain" id="PRO_5004889620" description="Apple domain-containing protein" evidence="3">
    <location>
        <begin position="18"/>
        <end position="226"/>
    </location>
</feature>
<dbReference type="PANTHER" id="PTHR33946">
    <property type="match status" value="1"/>
</dbReference>
<keyword evidence="2" id="KW-1015">Disulfide bond</keyword>
<sequence length="226" mass="23121">MSSALFLASVLALRASSLICPPLPICPDDNECTFSSNGADFKVSCATDFFGGDMGRVYAATVADCMKTCASADGCVALSYVGTDCYLKNALNAGSTSAGVTGASIVSRVIPTPLSSSPARPQQPCPASISCPDNNGCLTSDSTTSRSFTLSCGIDFYGGDLKLEWTDGLEACSAACAANSECVAASFVGNSGSSGSCYLKSKNLGPVPDSRVNGKDYLRQGLNQTK</sequence>
<evidence type="ECO:0000259" key="4">
    <source>
        <dbReference type="PROSITE" id="PS50948"/>
    </source>
</evidence>
<dbReference type="GO" id="GO:0006508">
    <property type="term" value="P:proteolysis"/>
    <property type="evidence" value="ECO:0007669"/>
    <property type="project" value="InterPro"/>
</dbReference>
<name>W6Z9A5_COCMI</name>
<evidence type="ECO:0000256" key="3">
    <source>
        <dbReference type="SAM" id="SignalP"/>
    </source>
</evidence>
<dbReference type="SMART" id="SM00223">
    <property type="entry name" value="APPLE"/>
    <property type="match status" value="2"/>
</dbReference>
<evidence type="ECO:0000313" key="5">
    <source>
        <dbReference type="EMBL" id="EUC40266.1"/>
    </source>
</evidence>
<evidence type="ECO:0000256" key="2">
    <source>
        <dbReference type="ARBA" id="ARBA00023157"/>
    </source>
</evidence>
<keyword evidence="6" id="KW-1185">Reference proteome</keyword>
<dbReference type="eggNOG" id="ENOG502SHMP">
    <property type="taxonomic scope" value="Eukaryota"/>
</dbReference>
<dbReference type="KEGG" id="bor:COCMIDRAFT_44479"/>